<dbReference type="PANTHER" id="PTHR33279:SF6">
    <property type="entry name" value="SULFUR CARRIER PROTEIN YEDF-RELATED"/>
    <property type="match status" value="1"/>
</dbReference>
<evidence type="ECO:0000259" key="2">
    <source>
        <dbReference type="Pfam" id="PF01206"/>
    </source>
</evidence>
<dbReference type="CDD" id="cd00291">
    <property type="entry name" value="SirA_YedF_YeeD"/>
    <property type="match status" value="1"/>
</dbReference>
<reference evidence="3 4" key="1">
    <citation type="submission" date="2010-05" db="EMBL/GenBank/DDBJ databases">
        <title>Complete sequence of Thermoanaerobacter mathranii subsp. mathranii mathranii str. A3.</title>
        <authorList>
            <consortium name="US DOE Joint Genome Institute"/>
            <person name="Lucas S."/>
            <person name="Copeland A."/>
            <person name="Lapidus A."/>
            <person name="Cheng J.-F."/>
            <person name="Bruce D."/>
            <person name="Goodwin L."/>
            <person name="Pitluck S."/>
            <person name="Held B."/>
            <person name="Detter J.C."/>
            <person name="Han C."/>
            <person name="Tapia R."/>
            <person name="Land M."/>
            <person name="Hauser L."/>
            <person name="Kyrpides N."/>
            <person name="Mikhailova N."/>
            <person name="Zhou J."/>
            <person name="Hemme C."/>
            <person name="Woyke T."/>
        </authorList>
    </citation>
    <scope>NUCLEOTIDE SEQUENCE [LARGE SCALE GENOMIC DNA]</scope>
    <source>
        <strain evidence="3 4">A3</strain>
    </source>
</reference>
<organism evidence="3 4">
    <name type="scientific">Thermoanaerobacter mathranii subsp. mathranii (strain DSM 11426 / CCUG 53645 / CIP 108742 / A3)</name>
    <dbReference type="NCBI Taxonomy" id="583358"/>
    <lineage>
        <taxon>Bacteria</taxon>
        <taxon>Bacillati</taxon>
        <taxon>Bacillota</taxon>
        <taxon>Clostridia</taxon>
        <taxon>Thermoanaerobacterales</taxon>
        <taxon>Thermoanaerobacteraceae</taxon>
        <taxon>Thermoanaerobacter</taxon>
    </lineage>
</organism>
<evidence type="ECO:0000313" key="3">
    <source>
        <dbReference type="EMBL" id="ADH59917.1"/>
    </source>
</evidence>
<dbReference type="Gene3D" id="3.30.110.40">
    <property type="entry name" value="TusA-like domain"/>
    <property type="match status" value="1"/>
</dbReference>
<dbReference type="Pfam" id="PF01206">
    <property type="entry name" value="TusA"/>
    <property type="match status" value="1"/>
</dbReference>
<keyword evidence="4" id="KW-1185">Reference proteome</keyword>
<gene>
    <name evidence="3" type="ordered locus">Tmath_0133</name>
</gene>
<proteinExistence type="inferred from homology"/>
<accession>A0ABM5LMI5</accession>
<name>A0ABM5LMI5_THEM3</name>
<protein>
    <submittedName>
        <fullName evidence="3">SirA family protein</fullName>
    </submittedName>
</protein>
<sequence>MMHELMTFGEICPLPLLKAIEKYKKMEKGDMLKIVVDHSCSLKNIQEYFLKLNCSVEIDEVLNGVWEIYIKK</sequence>
<feature type="domain" description="UPF0033" evidence="2">
    <location>
        <begin position="4"/>
        <end position="72"/>
    </location>
</feature>
<dbReference type="InterPro" id="IPR001455">
    <property type="entry name" value="TusA-like"/>
</dbReference>
<dbReference type="Proteomes" id="UP000002064">
    <property type="component" value="Chromosome"/>
</dbReference>
<dbReference type="EMBL" id="CP002032">
    <property type="protein sequence ID" value="ADH59917.1"/>
    <property type="molecule type" value="Genomic_DNA"/>
</dbReference>
<dbReference type="SUPFAM" id="SSF64307">
    <property type="entry name" value="SirA-like"/>
    <property type="match status" value="1"/>
</dbReference>
<dbReference type="PANTHER" id="PTHR33279">
    <property type="entry name" value="SULFUR CARRIER PROTEIN YEDF-RELATED"/>
    <property type="match status" value="1"/>
</dbReference>
<comment type="similarity">
    <text evidence="1">Belongs to the sulfur carrier protein TusA family.</text>
</comment>
<evidence type="ECO:0000256" key="1">
    <source>
        <dbReference type="ARBA" id="ARBA00008984"/>
    </source>
</evidence>
<evidence type="ECO:0000313" key="4">
    <source>
        <dbReference type="Proteomes" id="UP000002064"/>
    </source>
</evidence>
<dbReference type="InterPro" id="IPR036868">
    <property type="entry name" value="TusA-like_sf"/>
</dbReference>
<dbReference type="RefSeq" id="WP_013149586.1">
    <property type="nucleotide sequence ID" value="NC_014209.1"/>
</dbReference>